<evidence type="ECO:0000259" key="11">
    <source>
        <dbReference type="Pfam" id="PF02463"/>
    </source>
</evidence>
<reference evidence="12 13" key="1">
    <citation type="submission" date="2016-10" db="EMBL/GenBank/DDBJ databases">
        <authorList>
            <person name="Varghese N."/>
            <person name="Submissions S."/>
        </authorList>
    </citation>
    <scope>NUCLEOTIDE SEQUENCE [LARGE SCALE GENOMIC DNA]</scope>
    <source>
        <strain evidence="12 13">DSM 29073</strain>
    </source>
</reference>
<evidence type="ECO:0000256" key="3">
    <source>
        <dbReference type="ARBA" id="ARBA00021315"/>
    </source>
</evidence>
<comment type="function">
    <text evidence="1 9">May be involved in recombinational repair of damaged DNA.</text>
</comment>
<dbReference type="NCBIfam" id="TIGR00634">
    <property type="entry name" value="recN"/>
    <property type="match status" value="1"/>
</dbReference>
<keyword evidence="10" id="KW-0175">Coiled coil</keyword>
<sequence length="555" mass="62701">MLKSLFIQNFVLIDSLDIQFDGGFSVITGETGAGKSIILGALSLVLGQRADGKSIKNGADKCIIEAVFDISKYQLESFFQENDLEYDHESCILRRELFASGKSRAFINDSPVALPVMKELGGRLIDIHSQHQNLLLGDNRFQLKVVDVMAENEILLILYRKEYNRFQSLQKELKELKDKAAQTKQEEDYIRFQLEQLSEARLIVGEQEDLEQEQETLSHAEEIKSSLYKISELLNGDEMGGLQYIKEALSTADSLEHYFSKAKDISERLRSAYIDLNDLASETDTMREDVEFNPERLEWVNERLNTIYSLQQKHHVSTVEELLDIQSKYEAQLKEIDSFEEQIESLSKQSEVSYKELLQQASVLSNQRKIAAKGMAGQLVDMIIPLGMPNTRFRVDVMAKEEPDNDGMDDIRFMFSANKSGDLQPVAQTASGGEISRLMLCLKAMIAGFTALPTIIFDEVDTGVSGDIADKMGDIMQDLGTKMQVFAITHLPQIAAKGKEHYFVYKEDTSDRTITRIKQLTNEERILEVARMLSGASLTEASMANARELLHLKTN</sequence>
<dbReference type="InterPro" id="IPR004604">
    <property type="entry name" value="DNA_recomb/repair_RecN"/>
</dbReference>
<keyword evidence="7 9" id="KW-0234">DNA repair</keyword>
<dbReference type="EMBL" id="FNVS01000002">
    <property type="protein sequence ID" value="SEF51862.1"/>
    <property type="molecule type" value="Genomic_DNA"/>
</dbReference>
<feature type="coiled-coil region" evidence="10">
    <location>
        <begin position="322"/>
        <end position="349"/>
    </location>
</feature>
<keyword evidence="4" id="KW-0547">Nucleotide-binding</keyword>
<dbReference type="Gene3D" id="3.40.50.300">
    <property type="entry name" value="P-loop containing nucleotide triphosphate hydrolases"/>
    <property type="match status" value="2"/>
</dbReference>
<dbReference type="GO" id="GO:0005524">
    <property type="term" value="F:ATP binding"/>
    <property type="evidence" value="ECO:0007669"/>
    <property type="project" value="UniProtKB-KW"/>
</dbReference>
<dbReference type="GO" id="GO:0006310">
    <property type="term" value="P:DNA recombination"/>
    <property type="evidence" value="ECO:0007669"/>
    <property type="project" value="InterPro"/>
</dbReference>
<dbReference type="SUPFAM" id="SSF52540">
    <property type="entry name" value="P-loop containing nucleoside triphosphate hydrolases"/>
    <property type="match status" value="2"/>
</dbReference>
<evidence type="ECO:0000256" key="1">
    <source>
        <dbReference type="ARBA" id="ARBA00003618"/>
    </source>
</evidence>
<dbReference type="PANTHER" id="PTHR11059:SF0">
    <property type="entry name" value="DNA REPAIR PROTEIN RECN"/>
    <property type="match status" value="1"/>
</dbReference>
<dbReference type="InterPro" id="IPR027417">
    <property type="entry name" value="P-loop_NTPase"/>
</dbReference>
<gene>
    <name evidence="12" type="ORF">SAMN05444001_10241</name>
</gene>
<evidence type="ECO:0000256" key="4">
    <source>
        <dbReference type="ARBA" id="ARBA00022741"/>
    </source>
</evidence>
<proteinExistence type="inferred from homology"/>
<dbReference type="PIRSF" id="PIRSF003128">
    <property type="entry name" value="RecN"/>
    <property type="match status" value="1"/>
</dbReference>
<evidence type="ECO:0000256" key="7">
    <source>
        <dbReference type="ARBA" id="ARBA00023204"/>
    </source>
</evidence>
<dbReference type="CDD" id="cd03241">
    <property type="entry name" value="ABC_RecN"/>
    <property type="match status" value="2"/>
</dbReference>
<evidence type="ECO:0000256" key="5">
    <source>
        <dbReference type="ARBA" id="ARBA00022763"/>
    </source>
</evidence>
<accession>A0A8G2F9K1</accession>
<dbReference type="NCBIfam" id="NF008121">
    <property type="entry name" value="PRK10869.1"/>
    <property type="match status" value="1"/>
</dbReference>
<keyword evidence="5 9" id="KW-0227">DNA damage</keyword>
<comment type="similarity">
    <text evidence="2 9">Belongs to the RecN family.</text>
</comment>
<protein>
    <recommendedName>
        <fullName evidence="3 9">DNA repair protein RecN</fullName>
    </recommendedName>
    <alternativeName>
        <fullName evidence="8 9">Recombination protein N</fullName>
    </alternativeName>
</protein>
<feature type="domain" description="RecF/RecN/SMC N-terminal" evidence="11">
    <location>
        <begin position="1"/>
        <end position="508"/>
    </location>
</feature>
<dbReference type="AlphaFoldDB" id="A0A8G2F9K1"/>
<feature type="coiled-coil region" evidence="10">
    <location>
        <begin position="159"/>
        <end position="223"/>
    </location>
</feature>
<evidence type="ECO:0000256" key="9">
    <source>
        <dbReference type="PIRNR" id="PIRNR003128"/>
    </source>
</evidence>
<evidence type="ECO:0000256" key="10">
    <source>
        <dbReference type="SAM" id="Coils"/>
    </source>
</evidence>
<evidence type="ECO:0000256" key="2">
    <source>
        <dbReference type="ARBA" id="ARBA00009441"/>
    </source>
</evidence>
<dbReference type="GO" id="GO:0006281">
    <property type="term" value="P:DNA repair"/>
    <property type="evidence" value="ECO:0007669"/>
    <property type="project" value="UniProtKB-KW"/>
</dbReference>
<dbReference type="FunFam" id="3.40.50.300:FF:000319">
    <property type="entry name" value="DNA repair protein RecN"/>
    <property type="match status" value="1"/>
</dbReference>
<comment type="caution">
    <text evidence="12">The sequence shown here is derived from an EMBL/GenBank/DDBJ whole genome shotgun (WGS) entry which is preliminary data.</text>
</comment>
<dbReference type="GO" id="GO:0009432">
    <property type="term" value="P:SOS response"/>
    <property type="evidence" value="ECO:0007669"/>
    <property type="project" value="TreeGrafter"/>
</dbReference>
<organism evidence="12 13">
    <name type="scientific">Parabacteroides chinchillae</name>
    <dbReference type="NCBI Taxonomy" id="871327"/>
    <lineage>
        <taxon>Bacteria</taxon>
        <taxon>Pseudomonadati</taxon>
        <taxon>Bacteroidota</taxon>
        <taxon>Bacteroidia</taxon>
        <taxon>Bacteroidales</taxon>
        <taxon>Tannerellaceae</taxon>
        <taxon>Parabacteroides</taxon>
    </lineage>
</organism>
<dbReference type="RefSeq" id="WP_103982350.1">
    <property type="nucleotide sequence ID" value="NZ_FNVS01000002.1"/>
</dbReference>
<dbReference type="Pfam" id="PF02463">
    <property type="entry name" value="SMC_N"/>
    <property type="match status" value="1"/>
</dbReference>
<evidence type="ECO:0000256" key="8">
    <source>
        <dbReference type="ARBA" id="ARBA00033408"/>
    </source>
</evidence>
<dbReference type="PANTHER" id="PTHR11059">
    <property type="entry name" value="DNA REPAIR PROTEIN RECN"/>
    <property type="match status" value="1"/>
</dbReference>
<keyword evidence="6" id="KW-0067">ATP-binding</keyword>
<evidence type="ECO:0000313" key="13">
    <source>
        <dbReference type="Proteomes" id="UP000236725"/>
    </source>
</evidence>
<dbReference type="Proteomes" id="UP000236725">
    <property type="component" value="Unassembled WGS sequence"/>
</dbReference>
<dbReference type="InterPro" id="IPR003395">
    <property type="entry name" value="RecF/RecN/SMC_N"/>
</dbReference>
<keyword evidence="13" id="KW-1185">Reference proteome</keyword>
<evidence type="ECO:0000256" key="6">
    <source>
        <dbReference type="ARBA" id="ARBA00022840"/>
    </source>
</evidence>
<dbReference type="GO" id="GO:0043590">
    <property type="term" value="C:bacterial nucleoid"/>
    <property type="evidence" value="ECO:0007669"/>
    <property type="project" value="TreeGrafter"/>
</dbReference>
<evidence type="ECO:0000313" key="12">
    <source>
        <dbReference type="EMBL" id="SEF51862.1"/>
    </source>
</evidence>
<name>A0A8G2F9K1_9BACT</name>